<keyword evidence="2" id="KW-0732">Signal</keyword>
<proteinExistence type="predicted"/>
<dbReference type="STRING" id="1122185.N792_09795"/>
<protein>
    <recommendedName>
        <fullName evidence="3">DUF4426 domain-containing protein</fullName>
    </recommendedName>
</protein>
<dbReference type="EMBL" id="AVPS01000006">
    <property type="protein sequence ID" value="KGM51432.1"/>
    <property type="molecule type" value="Genomic_DNA"/>
</dbReference>
<dbReference type="AlphaFoldDB" id="A0A0A0EQJ8"/>
<dbReference type="Proteomes" id="UP000030017">
    <property type="component" value="Unassembled WGS sequence"/>
</dbReference>
<evidence type="ECO:0000256" key="1">
    <source>
        <dbReference type="SAM" id="MobiDB-lite"/>
    </source>
</evidence>
<dbReference type="Gene3D" id="2.60.40.3340">
    <property type="entry name" value="Domain of unknown function DUF4426"/>
    <property type="match status" value="1"/>
</dbReference>
<organism evidence="4 5">
    <name type="scientific">Lysobacter concretionis Ko07 = DSM 16239</name>
    <dbReference type="NCBI Taxonomy" id="1122185"/>
    <lineage>
        <taxon>Bacteria</taxon>
        <taxon>Pseudomonadati</taxon>
        <taxon>Pseudomonadota</taxon>
        <taxon>Gammaproteobacteria</taxon>
        <taxon>Lysobacterales</taxon>
        <taxon>Lysobacteraceae</taxon>
        <taxon>Novilysobacter</taxon>
    </lineage>
</organism>
<dbReference type="PROSITE" id="PS51257">
    <property type="entry name" value="PROKAR_LIPOPROTEIN"/>
    <property type="match status" value="1"/>
</dbReference>
<evidence type="ECO:0000256" key="2">
    <source>
        <dbReference type="SAM" id="SignalP"/>
    </source>
</evidence>
<feature type="domain" description="DUF4426" evidence="3">
    <location>
        <begin position="41"/>
        <end position="156"/>
    </location>
</feature>
<dbReference type="eggNOG" id="ENOG503303T">
    <property type="taxonomic scope" value="Bacteria"/>
</dbReference>
<dbReference type="Pfam" id="PF14467">
    <property type="entry name" value="DUF4426"/>
    <property type="match status" value="1"/>
</dbReference>
<feature type="chain" id="PRO_5001969281" description="DUF4426 domain-containing protein" evidence="2">
    <location>
        <begin position="20"/>
        <end position="159"/>
    </location>
</feature>
<sequence length="159" mass="17110">MRTTLTLLLGTALLLGCSAEPSSPPAGNPASSANQQEATARIGDTTVRATVLQTALLGELVADKYGIARADNQVMLLVGLRQGESSKEISVPARITATATDLRGQRHTIELRELHSGELLDYLGTVQVSLPDTLRFELDITLENGAHSTMRFNREFLPL</sequence>
<dbReference type="InterPro" id="IPR025218">
    <property type="entry name" value="DUF4426"/>
</dbReference>
<evidence type="ECO:0000313" key="5">
    <source>
        <dbReference type="Proteomes" id="UP000030017"/>
    </source>
</evidence>
<keyword evidence="5" id="KW-1185">Reference proteome</keyword>
<gene>
    <name evidence="4" type="ORF">N792_09795</name>
</gene>
<feature type="signal peptide" evidence="2">
    <location>
        <begin position="1"/>
        <end position="19"/>
    </location>
</feature>
<evidence type="ECO:0000259" key="3">
    <source>
        <dbReference type="Pfam" id="PF14467"/>
    </source>
</evidence>
<feature type="region of interest" description="Disordered" evidence="1">
    <location>
        <begin position="20"/>
        <end position="39"/>
    </location>
</feature>
<dbReference type="RefSeq" id="WP_036194077.1">
    <property type="nucleotide sequence ID" value="NZ_AVPS01000006.1"/>
</dbReference>
<name>A0A0A0EQJ8_9GAMM</name>
<accession>A0A0A0EQJ8</accession>
<evidence type="ECO:0000313" key="4">
    <source>
        <dbReference type="EMBL" id="KGM51432.1"/>
    </source>
</evidence>
<reference evidence="4 5" key="1">
    <citation type="submission" date="2013-08" db="EMBL/GenBank/DDBJ databases">
        <title>Genome sequencing of Lysobacter.</title>
        <authorList>
            <person name="Zhang S."/>
            <person name="Wang G."/>
        </authorList>
    </citation>
    <scope>NUCLEOTIDE SEQUENCE [LARGE SCALE GENOMIC DNA]</scope>
    <source>
        <strain evidence="4 5">Ko07</strain>
    </source>
</reference>
<comment type="caution">
    <text evidence="4">The sequence shown here is derived from an EMBL/GenBank/DDBJ whole genome shotgun (WGS) entry which is preliminary data.</text>
</comment>